<feature type="compositionally biased region" description="Basic and acidic residues" evidence="1">
    <location>
        <begin position="1"/>
        <end position="19"/>
    </location>
</feature>
<organism evidence="2 3">
    <name type="scientific">Salix udensis</name>
    <dbReference type="NCBI Taxonomy" id="889485"/>
    <lineage>
        <taxon>Eukaryota</taxon>
        <taxon>Viridiplantae</taxon>
        <taxon>Streptophyta</taxon>
        <taxon>Embryophyta</taxon>
        <taxon>Tracheophyta</taxon>
        <taxon>Spermatophyta</taxon>
        <taxon>Magnoliopsida</taxon>
        <taxon>eudicotyledons</taxon>
        <taxon>Gunneridae</taxon>
        <taxon>Pentapetalae</taxon>
        <taxon>rosids</taxon>
        <taxon>fabids</taxon>
        <taxon>Malpighiales</taxon>
        <taxon>Salicaceae</taxon>
        <taxon>Saliceae</taxon>
        <taxon>Salix</taxon>
    </lineage>
</organism>
<dbReference type="EMBL" id="JAPFFJ010000013">
    <property type="protein sequence ID" value="KAJ6413517.1"/>
    <property type="molecule type" value="Genomic_DNA"/>
</dbReference>
<keyword evidence="3" id="KW-1185">Reference proteome</keyword>
<feature type="non-terminal residue" evidence="2">
    <location>
        <position position="55"/>
    </location>
</feature>
<name>A0AAD6P1S5_9ROSI</name>
<comment type="caution">
    <text evidence="2">The sequence shown here is derived from an EMBL/GenBank/DDBJ whole genome shotgun (WGS) entry which is preliminary data.</text>
</comment>
<sequence>MRKQNKRDASRASLGKEEELINPTAKDCKARSNSKLKLKLMNTTTITIRITTTLQ</sequence>
<proteinExistence type="predicted"/>
<gene>
    <name evidence="2" type="ORF">OIU84_006337</name>
</gene>
<dbReference type="Proteomes" id="UP001162972">
    <property type="component" value="Chromosome 5"/>
</dbReference>
<accession>A0AAD6P1S5</accession>
<evidence type="ECO:0000256" key="1">
    <source>
        <dbReference type="SAM" id="MobiDB-lite"/>
    </source>
</evidence>
<feature type="region of interest" description="Disordered" evidence="1">
    <location>
        <begin position="1"/>
        <end position="28"/>
    </location>
</feature>
<reference evidence="2 3" key="1">
    <citation type="journal article" date="2023" name="Int. J. Mol. Sci.">
        <title>De Novo Assembly and Annotation of 11 Diverse Shrub Willow (Salix) Genomes Reveals Novel Gene Organization in Sex-Linked Regions.</title>
        <authorList>
            <person name="Hyden B."/>
            <person name="Feng K."/>
            <person name="Yates T.B."/>
            <person name="Jawdy S."/>
            <person name="Cereghino C."/>
            <person name="Smart L.B."/>
            <person name="Muchero W."/>
        </authorList>
    </citation>
    <scope>NUCLEOTIDE SEQUENCE [LARGE SCALE GENOMIC DNA]</scope>
    <source>
        <tissue evidence="2">Shoot tip</tissue>
    </source>
</reference>
<dbReference type="AlphaFoldDB" id="A0AAD6P1S5"/>
<protein>
    <submittedName>
        <fullName evidence="2">Uncharacterized protein</fullName>
    </submittedName>
</protein>
<evidence type="ECO:0000313" key="2">
    <source>
        <dbReference type="EMBL" id="KAJ6413517.1"/>
    </source>
</evidence>
<evidence type="ECO:0000313" key="3">
    <source>
        <dbReference type="Proteomes" id="UP001162972"/>
    </source>
</evidence>